<dbReference type="Pfam" id="PF01036">
    <property type="entry name" value="Bac_rhodopsin"/>
    <property type="match status" value="1"/>
</dbReference>
<feature type="compositionally biased region" description="Basic and acidic residues" evidence="6">
    <location>
        <begin position="253"/>
        <end position="285"/>
    </location>
</feature>
<evidence type="ECO:0008006" key="10">
    <source>
        <dbReference type="Google" id="ProtNLM"/>
    </source>
</evidence>
<reference evidence="8 9" key="1">
    <citation type="submission" date="2014-04" db="EMBL/GenBank/DDBJ databases">
        <authorList>
            <consortium name="DOE Joint Genome Institute"/>
            <person name="Kuo A."/>
            <person name="Kohler A."/>
            <person name="Nagy L.G."/>
            <person name="Floudas D."/>
            <person name="Copeland A."/>
            <person name="Barry K.W."/>
            <person name="Cichocki N."/>
            <person name="Veneault-Fourrey C."/>
            <person name="LaButti K."/>
            <person name="Lindquist E.A."/>
            <person name="Lipzen A."/>
            <person name="Lundell T."/>
            <person name="Morin E."/>
            <person name="Murat C."/>
            <person name="Sun H."/>
            <person name="Tunlid A."/>
            <person name="Henrissat B."/>
            <person name="Grigoriev I.V."/>
            <person name="Hibbett D.S."/>
            <person name="Martin F."/>
            <person name="Nordberg H.P."/>
            <person name="Cantor M.N."/>
            <person name="Hua S.X."/>
        </authorList>
    </citation>
    <scope>NUCLEOTIDE SEQUENCE [LARGE SCALE GENOMIC DNA]</scope>
    <source>
        <strain evidence="8 9">Foug A</strain>
    </source>
</reference>
<dbReference type="InterPro" id="IPR043476">
    <property type="entry name" value="Yro2-like_7TM"/>
</dbReference>
<accession>A0A0C2YR09</accession>
<protein>
    <recommendedName>
        <fullName evidence="10">Family A G protein-coupled receptor-like protein</fullName>
    </recommendedName>
</protein>
<dbReference type="FunCoup" id="A0A0C2YR09">
    <property type="interactions" value="85"/>
</dbReference>
<sequence length="285" mass="32092">MVNKALQINPPSGQYHITTHASDWLWAVFAIMLISLLTTFVWTSLQRDRNRIPYHIPIVVLAVSSITYYSMASDLGFTVVLNRHGTRQIWWVRYIQWFINAPLVLLGLLIFTGMTVSDIVMTLFFAWVVVVSGLVGALVPSSYKWGYYAFGLAALFYLWFRLFAHSLRYPFRGAGVRSGYLGLSSYIAFIWTLYPICWGLSEGSNTITPTSEMVFYGILDLVAAPIFLAVYISWVSTLSRDELAASVSAVDRGVTERKGPSPGERAEPERRAEAPVERSDEHRGT</sequence>
<comment type="subcellular location">
    <subcellularLocation>
        <location evidence="1">Membrane</location>
        <topology evidence="1">Multi-pass membrane protein</topology>
    </subcellularLocation>
</comment>
<dbReference type="InterPro" id="IPR001425">
    <property type="entry name" value="Arc/bac/fun_rhodopsins"/>
</dbReference>
<feature type="transmembrane region" description="Helical" evidence="7">
    <location>
        <begin position="24"/>
        <end position="45"/>
    </location>
</feature>
<dbReference type="CDD" id="cd15239">
    <property type="entry name" value="7tm_YRO2_fungal-like"/>
    <property type="match status" value="1"/>
</dbReference>
<evidence type="ECO:0000256" key="3">
    <source>
        <dbReference type="ARBA" id="ARBA00022692"/>
    </source>
</evidence>
<dbReference type="OrthoDB" id="536545at2759"/>
<feature type="transmembrane region" description="Helical" evidence="7">
    <location>
        <begin position="91"/>
        <end position="112"/>
    </location>
</feature>
<feature type="transmembrane region" description="Helical" evidence="7">
    <location>
        <begin position="176"/>
        <end position="194"/>
    </location>
</feature>
<gene>
    <name evidence="8" type="ORF">SCLCIDRAFT_141768</name>
</gene>
<keyword evidence="5 7" id="KW-0472">Membrane</keyword>
<evidence type="ECO:0000313" key="9">
    <source>
        <dbReference type="Proteomes" id="UP000053989"/>
    </source>
</evidence>
<feature type="transmembrane region" description="Helical" evidence="7">
    <location>
        <begin position="214"/>
        <end position="234"/>
    </location>
</feature>
<comment type="similarity">
    <text evidence="2">Belongs to the archaeal/bacterial/fungal opsin family.</text>
</comment>
<evidence type="ECO:0000313" key="8">
    <source>
        <dbReference type="EMBL" id="KIM52163.1"/>
    </source>
</evidence>
<dbReference type="GO" id="GO:0005886">
    <property type="term" value="C:plasma membrane"/>
    <property type="evidence" value="ECO:0007669"/>
    <property type="project" value="TreeGrafter"/>
</dbReference>
<dbReference type="Gene3D" id="1.20.1070.10">
    <property type="entry name" value="Rhodopsin 7-helix transmembrane proteins"/>
    <property type="match status" value="1"/>
</dbReference>
<evidence type="ECO:0000256" key="6">
    <source>
        <dbReference type="SAM" id="MobiDB-lite"/>
    </source>
</evidence>
<dbReference type="HOGENOM" id="CLU_054785_2_1_1"/>
<dbReference type="STRING" id="1036808.A0A0C2YR09"/>
<feature type="transmembrane region" description="Helical" evidence="7">
    <location>
        <begin position="52"/>
        <end position="71"/>
    </location>
</feature>
<keyword evidence="4 7" id="KW-1133">Transmembrane helix</keyword>
<dbReference type="EMBL" id="KN822221">
    <property type="protein sequence ID" value="KIM52163.1"/>
    <property type="molecule type" value="Genomic_DNA"/>
</dbReference>
<dbReference type="PRINTS" id="PR00251">
    <property type="entry name" value="BACTRLOPSIN"/>
</dbReference>
<feature type="region of interest" description="Disordered" evidence="6">
    <location>
        <begin position="251"/>
        <end position="285"/>
    </location>
</feature>
<dbReference type="PANTHER" id="PTHR28286">
    <property type="match status" value="1"/>
</dbReference>
<dbReference type="Proteomes" id="UP000053989">
    <property type="component" value="Unassembled WGS sequence"/>
</dbReference>
<evidence type="ECO:0000256" key="1">
    <source>
        <dbReference type="ARBA" id="ARBA00004141"/>
    </source>
</evidence>
<dbReference type="GO" id="GO:0005783">
    <property type="term" value="C:endoplasmic reticulum"/>
    <property type="evidence" value="ECO:0007669"/>
    <property type="project" value="TreeGrafter"/>
</dbReference>
<dbReference type="SUPFAM" id="SSF81321">
    <property type="entry name" value="Family A G protein-coupled receptor-like"/>
    <property type="match status" value="1"/>
</dbReference>
<evidence type="ECO:0000256" key="4">
    <source>
        <dbReference type="ARBA" id="ARBA00022989"/>
    </source>
</evidence>
<feature type="transmembrane region" description="Helical" evidence="7">
    <location>
        <begin position="119"/>
        <end position="139"/>
    </location>
</feature>
<evidence type="ECO:0000256" key="5">
    <source>
        <dbReference type="ARBA" id="ARBA00023136"/>
    </source>
</evidence>
<dbReference type="PANTHER" id="PTHR28286:SF1">
    <property type="entry name" value="30 KDA HEAT SHOCK PROTEIN-RELATED"/>
    <property type="match status" value="1"/>
</dbReference>
<proteinExistence type="inferred from homology"/>
<reference evidence="9" key="2">
    <citation type="submission" date="2015-01" db="EMBL/GenBank/DDBJ databases">
        <title>Evolutionary Origins and Diversification of the Mycorrhizal Mutualists.</title>
        <authorList>
            <consortium name="DOE Joint Genome Institute"/>
            <consortium name="Mycorrhizal Genomics Consortium"/>
            <person name="Kohler A."/>
            <person name="Kuo A."/>
            <person name="Nagy L.G."/>
            <person name="Floudas D."/>
            <person name="Copeland A."/>
            <person name="Barry K.W."/>
            <person name="Cichocki N."/>
            <person name="Veneault-Fourrey C."/>
            <person name="LaButti K."/>
            <person name="Lindquist E.A."/>
            <person name="Lipzen A."/>
            <person name="Lundell T."/>
            <person name="Morin E."/>
            <person name="Murat C."/>
            <person name="Riley R."/>
            <person name="Ohm R."/>
            <person name="Sun H."/>
            <person name="Tunlid A."/>
            <person name="Henrissat B."/>
            <person name="Grigoriev I.V."/>
            <person name="Hibbett D.S."/>
            <person name="Martin F."/>
        </authorList>
    </citation>
    <scope>NUCLEOTIDE SEQUENCE [LARGE SCALE GENOMIC DNA]</scope>
    <source>
        <strain evidence="9">Foug A</strain>
    </source>
</reference>
<dbReference type="AlphaFoldDB" id="A0A0C2YR09"/>
<keyword evidence="3 7" id="KW-0812">Transmembrane</keyword>
<evidence type="ECO:0000256" key="2">
    <source>
        <dbReference type="ARBA" id="ARBA00008130"/>
    </source>
</evidence>
<dbReference type="SMART" id="SM01021">
    <property type="entry name" value="Bac_rhodopsin"/>
    <property type="match status" value="1"/>
</dbReference>
<evidence type="ECO:0000256" key="7">
    <source>
        <dbReference type="SAM" id="Phobius"/>
    </source>
</evidence>
<dbReference type="InParanoid" id="A0A0C2YR09"/>
<keyword evidence="9" id="KW-1185">Reference proteome</keyword>
<organism evidence="8 9">
    <name type="scientific">Scleroderma citrinum Foug A</name>
    <dbReference type="NCBI Taxonomy" id="1036808"/>
    <lineage>
        <taxon>Eukaryota</taxon>
        <taxon>Fungi</taxon>
        <taxon>Dikarya</taxon>
        <taxon>Basidiomycota</taxon>
        <taxon>Agaricomycotina</taxon>
        <taxon>Agaricomycetes</taxon>
        <taxon>Agaricomycetidae</taxon>
        <taxon>Boletales</taxon>
        <taxon>Sclerodermatineae</taxon>
        <taxon>Sclerodermataceae</taxon>
        <taxon>Scleroderma</taxon>
    </lineage>
</organism>
<name>A0A0C2YR09_9AGAM</name>
<feature type="transmembrane region" description="Helical" evidence="7">
    <location>
        <begin position="145"/>
        <end position="164"/>
    </location>
</feature>